<protein>
    <submittedName>
        <fullName evidence="1">MSHA biogenesis protein MshP</fullName>
    </submittedName>
</protein>
<reference evidence="1 2" key="1">
    <citation type="submission" date="2019-02" db="EMBL/GenBank/DDBJ databases">
        <title>Aquabacterium sp. strain KMB7.</title>
        <authorList>
            <person name="Chen W.-M."/>
        </authorList>
    </citation>
    <scope>NUCLEOTIDE SEQUENCE [LARGE SCALE GENOMIC DNA]</scope>
    <source>
        <strain evidence="1 2">KMB7</strain>
    </source>
</reference>
<organism evidence="1 2">
    <name type="scientific">Aquabacterium lacunae</name>
    <dbReference type="NCBI Taxonomy" id="2528630"/>
    <lineage>
        <taxon>Bacteria</taxon>
        <taxon>Pseudomonadati</taxon>
        <taxon>Pseudomonadota</taxon>
        <taxon>Betaproteobacteria</taxon>
        <taxon>Burkholderiales</taxon>
        <taxon>Aquabacterium</taxon>
    </lineage>
</organism>
<keyword evidence="2" id="KW-1185">Reference proteome</keyword>
<dbReference type="Proteomes" id="UP000292120">
    <property type="component" value="Unassembled WGS sequence"/>
</dbReference>
<dbReference type="OrthoDB" id="8757684at2"/>
<proteinExistence type="predicted"/>
<evidence type="ECO:0000313" key="1">
    <source>
        <dbReference type="EMBL" id="TBO31551.1"/>
    </source>
</evidence>
<accession>A0A4Q9GZA9</accession>
<comment type="caution">
    <text evidence="1">The sequence shown here is derived from an EMBL/GenBank/DDBJ whole genome shotgun (WGS) entry which is preliminary data.</text>
</comment>
<sequence length="158" mass="16795">MRTRLSMHGLGAVAAMLVLVLLAALAAAVVRLGWTQQVTFGQDINASRAVQASNAGVQWGFYQARRGIWKDGACNGASQTLDLRTDLGFRVTVSCSTTADPYYEGEDVRADGSLGPATVRLYTVESIACNGSGTTCPDAASVGSPHYVERRRRSLIAQ</sequence>
<name>A0A4Q9GZA9_9BURK</name>
<dbReference type="AlphaFoldDB" id="A0A4Q9GZA9"/>
<evidence type="ECO:0000313" key="2">
    <source>
        <dbReference type="Proteomes" id="UP000292120"/>
    </source>
</evidence>
<dbReference type="EMBL" id="SIXI01000003">
    <property type="protein sequence ID" value="TBO31551.1"/>
    <property type="molecule type" value="Genomic_DNA"/>
</dbReference>
<gene>
    <name evidence="1" type="ORF">EYS42_09495</name>
</gene>